<feature type="domain" description="VWA7 N-terminal" evidence="1">
    <location>
        <begin position="79"/>
        <end position="242"/>
    </location>
</feature>
<dbReference type="PANTHER" id="PTHR14905">
    <property type="entry name" value="NG37"/>
    <property type="match status" value="1"/>
</dbReference>
<dbReference type="Pfam" id="PF25107">
    <property type="entry name" value="VWA7_N"/>
    <property type="match status" value="1"/>
</dbReference>
<comment type="caution">
    <text evidence="2">The sequence shown here is derived from an EMBL/GenBank/DDBJ whole genome shotgun (WGS) entry which is preliminary data.</text>
</comment>
<protein>
    <recommendedName>
        <fullName evidence="1">VWA7 N-terminal domain-containing protein</fullName>
    </recommendedName>
</protein>
<dbReference type="PANTHER" id="PTHR14905:SF22">
    <property type="entry name" value="VON WILLEBRAND FACTOR A DOMAIN-CONTAINING PROTEIN 7-LIKE"/>
    <property type="match status" value="1"/>
</dbReference>
<name>A0ABU7BYU8_9TELE</name>
<accession>A0ABU7BYU8</accession>
<dbReference type="Proteomes" id="UP001345963">
    <property type="component" value="Unassembled WGS sequence"/>
</dbReference>
<gene>
    <name evidence="2" type="ORF">ATANTOWER_015723</name>
</gene>
<proteinExistence type="predicted"/>
<feature type="non-terminal residue" evidence="2">
    <location>
        <position position="242"/>
    </location>
</feature>
<evidence type="ECO:0000313" key="3">
    <source>
        <dbReference type="Proteomes" id="UP001345963"/>
    </source>
</evidence>
<sequence>MHLFLHGKLFHRVIMDSLLGALLALTLSTPTVAFVPIGGGASTHVSITGTALLQKVADSCRAVAEAAGHEFKPTGTSPGELVQACLGPRAPGEVSGAKFLSALQEIYTQNGLVDRDFVNSAPHHFNSEAFLEGRGLITEGMVAIKANIRKENFKAARETLGRVLHTLQDFYSHSNWVELGYREPYSNLIRPDLPLESLADVNTPTCSDCPSGTCPNQILSNILKEKKLTSGYMGIFSSQKPK</sequence>
<dbReference type="InterPro" id="IPR052577">
    <property type="entry name" value="VWA7"/>
</dbReference>
<evidence type="ECO:0000313" key="2">
    <source>
        <dbReference type="EMBL" id="MED6255837.1"/>
    </source>
</evidence>
<organism evidence="2 3">
    <name type="scientific">Ataeniobius toweri</name>
    <dbReference type="NCBI Taxonomy" id="208326"/>
    <lineage>
        <taxon>Eukaryota</taxon>
        <taxon>Metazoa</taxon>
        <taxon>Chordata</taxon>
        <taxon>Craniata</taxon>
        <taxon>Vertebrata</taxon>
        <taxon>Euteleostomi</taxon>
        <taxon>Actinopterygii</taxon>
        <taxon>Neopterygii</taxon>
        <taxon>Teleostei</taxon>
        <taxon>Neoteleostei</taxon>
        <taxon>Acanthomorphata</taxon>
        <taxon>Ovalentaria</taxon>
        <taxon>Atherinomorphae</taxon>
        <taxon>Cyprinodontiformes</taxon>
        <taxon>Goodeidae</taxon>
        <taxon>Ataeniobius</taxon>
    </lineage>
</organism>
<evidence type="ECO:0000259" key="1">
    <source>
        <dbReference type="Pfam" id="PF25107"/>
    </source>
</evidence>
<dbReference type="InterPro" id="IPR056862">
    <property type="entry name" value="VWA7_N"/>
</dbReference>
<keyword evidence="3" id="KW-1185">Reference proteome</keyword>
<reference evidence="2 3" key="1">
    <citation type="submission" date="2021-07" db="EMBL/GenBank/DDBJ databases">
        <authorList>
            <person name="Palmer J.M."/>
        </authorList>
    </citation>
    <scope>NUCLEOTIDE SEQUENCE [LARGE SCALE GENOMIC DNA]</scope>
    <source>
        <strain evidence="2 3">AT_MEX2019</strain>
        <tissue evidence="2">Muscle</tissue>
    </source>
</reference>
<dbReference type="EMBL" id="JAHUTI010072099">
    <property type="protein sequence ID" value="MED6255837.1"/>
    <property type="molecule type" value="Genomic_DNA"/>
</dbReference>